<keyword evidence="4" id="KW-0997">Cell inner membrane</keyword>
<evidence type="ECO:0000256" key="5">
    <source>
        <dbReference type="ARBA" id="ARBA00022597"/>
    </source>
</evidence>
<evidence type="ECO:0000256" key="11">
    <source>
        <dbReference type="SAM" id="Phobius"/>
    </source>
</evidence>
<feature type="transmembrane region" description="Helical" evidence="11">
    <location>
        <begin position="121"/>
        <end position="139"/>
    </location>
</feature>
<evidence type="ECO:0000256" key="6">
    <source>
        <dbReference type="ARBA" id="ARBA00022692"/>
    </source>
</evidence>
<evidence type="ECO:0000313" key="13">
    <source>
        <dbReference type="Proteomes" id="UP001221217"/>
    </source>
</evidence>
<feature type="transmembrane region" description="Helical" evidence="11">
    <location>
        <begin position="12"/>
        <end position="36"/>
    </location>
</feature>
<dbReference type="EMBL" id="JAQQAL010000049">
    <property type="protein sequence ID" value="MDC7228476.1"/>
    <property type="molecule type" value="Genomic_DNA"/>
</dbReference>
<keyword evidence="2" id="KW-0813">Transport</keyword>
<reference evidence="12 13" key="1">
    <citation type="submission" date="2022-12" db="EMBL/GenBank/DDBJ databases">
        <title>Metagenome assembled genome from gulf of manar.</title>
        <authorList>
            <person name="Kohli P."/>
            <person name="Pk S."/>
            <person name="Venkata Ramana C."/>
            <person name="Sasikala C."/>
        </authorList>
    </citation>
    <scope>NUCLEOTIDE SEQUENCE [LARGE SCALE GENOMIC DNA]</scope>
    <source>
        <strain evidence="12">JB008</strain>
    </source>
</reference>
<gene>
    <name evidence="12" type="primary">gguB</name>
    <name evidence="12" type="ORF">PQJ61_17070</name>
</gene>
<feature type="transmembrane region" description="Helical" evidence="11">
    <location>
        <begin position="309"/>
        <end position="340"/>
    </location>
</feature>
<accession>A0AAJ1IK56</accession>
<keyword evidence="6 11" id="KW-0812">Transmembrane</keyword>
<comment type="caution">
    <text evidence="12">The sequence shown here is derived from an EMBL/GenBank/DDBJ whole genome shotgun (WGS) entry which is preliminary data.</text>
</comment>
<evidence type="ECO:0000256" key="7">
    <source>
        <dbReference type="ARBA" id="ARBA00022989"/>
    </source>
</evidence>
<keyword evidence="3" id="KW-1003">Cell membrane</keyword>
<name>A0AAJ1IK56_9SPIO</name>
<feature type="transmembrane region" description="Helical" evidence="11">
    <location>
        <begin position="42"/>
        <end position="63"/>
    </location>
</feature>
<evidence type="ECO:0000256" key="4">
    <source>
        <dbReference type="ARBA" id="ARBA00022519"/>
    </source>
</evidence>
<evidence type="ECO:0000256" key="2">
    <source>
        <dbReference type="ARBA" id="ARBA00022448"/>
    </source>
</evidence>
<dbReference type="InterPro" id="IPR001851">
    <property type="entry name" value="ABC_transp_permease"/>
</dbReference>
<evidence type="ECO:0000256" key="9">
    <source>
        <dbReference type="ARBA" id="ARBA00035611"/>
    </source>
</evidence>
<evidence type="ECO:0000256" key="1">
    <source>
        <dbReference type="ARBA" id="ARBA00004651"/>
    </source>
</evidence>
<protein>
    <recommendedName>
        <fullName evidence="10">Xylose transport system permease protein XylH</fullName>
    </recommendedName>
</protein>
<feature type="transmembrane region" description="Helical" evidence="11">
    <location>
        <begin position="273"/>
        <end position="294"/>
    </location>
</feature>
<dbReference type="PANTHER" id="PTHR32196">
    <property type="entry name" value="ABC TRANSPORTER PERMEASE PROTEIN YPHD-RELATED-RELATED"/>
    <property type="match status" value="1"/>
</dbReference>
<feature type="transmembrane region" description="Helical" evidence="11">
    <location>
        <begin position="94"/>
        <end position="114"/>
    </location>
</feature>
<comment type="subcellular location">
    <subcellularLocation>
        <location evidence="1">Cell membrane</location>
        <topology evidence="1">Multi-pass membrane protein</topology>
    </subcellularLocation>
</comment>
<dbReference type="GO" id="GO:0022857">
    <property type="term" value="F:transmembrane transporter activity"/>
    <property type="evidence" value="ECO:0007669"/>
    <property type="project" value="InterPro"/>
</dbReference>
<evidence type="ECO:0000256" key="3">
    <source>
        <dbReference type="ARBA" id="ARBA00022475"/>
    </source>
</evidence>
<dbReference type="GO" id="GO:0005886">
    <property type="term" value="C:plasma membrane"/>
    <property type="evidence" value="ECO:0007669"/>
    <property type="project" value="UniProtKB-SubCell"/>
</dbReference>
<feature type="transmembrane region" description="Helical" evidence="11">
    <location>
        <begin position="194"/>
        <end position="218"/>
    </location>
</feature>
<dbReference type="AlphaFoldDB" id="A0AAJ1IK56"/>
<keyword evidence="8 11" id="KW-0472">Membrane</keyword>
<sequence length="377" mass="40137">MIKLNFKKNISAFIMLISLVVIAAVFSILSDGIFFYPRNIAMLARQTTIVAIMAIGMMFVIVAGHIDLSVGQMMGFAGTVAAVLQVWYKWDTAPAIIAALFVGILGGVWHGYWVAYRKIPAFIATLGGMLIFQGAKIGLGKSMSIAPMNESFAKLGQAYIPAYIGWIIGSIAVIAMIISVIMNRRSKIKFNFQTVPVGVDIAKTIGITLVIFVAVWYLNRYQGIPMPVMIMLVLALIFSFVAKKTILGRNIFALGGNFEAATLSGIKTKMNTVIVFVISSGLAAAAGIILTARLNAATPAAGDGKELDAIAACVIGGTSMTGGVGSIPAVIVGALVMAALDNGMSLINLETYWQYIVKGLVLTFAVWADTMSKSRSE</sequence>
<evidence type="ECO:0000256" key="8">
    <source>
        <dbReference type="ARBA" id="ARBA00023136"/>
    </source>
</evidence>
<keyword evidence="5" id="KW-0762">Sugar transport</keyword>
<organism evidence="12 13">
    <name type="scientific">Candidatus Thalassospirochaeta sargassi</name>
    <dbReference type="NCBI Taxonomy" id="3119039"/>
    <lineage>
        <taxon>Bacteria</taxon>
        <taxon>Pseudomonadati</taxon>
        <taxon>Spirochaetota</taxon>
        <taxon>Spirochaetia</taxon>
        <taxon>Spirochaetales</taxon>
        <taxon>Spirochaetaceae</taxon>
        <taxon>Candidatus Thalassospirochaeta</taxon>
    </lineage>
</organism>
<proteinExistence type="predicted"/>
<dbReference type="Proteomes" id="UP001221217">
    <property type="component" value="Unassembled WGS sequence"/>
</dbReference>
<feature type="transmembrane region" description="Helical" evidence="11">
    <location>
        <begin position="159"/>
        <end position="182"/>
    </location>
</feature>
<feature type="transmembrane region" description="Helical" evidence="11">
    <location>
        <begin position="224"/>
        <end position="242"/>
    </location>
</feature>
<dbReference type="Pfam" id="PF02653">
    <property type="entry name" value="BPD_transp_2"/>
    <property type="match status" value="1"/>
</dbReference>
<dbReference type="PANTHER" id="PTHR32196:SF32">
    <property type="entry name" value="XYLOSE TRANSPORT SYSTEM PERMEASE PROTEIN XYLH"/>
    <property type="match status" value="1"/>
</dbReference>
<evidence type="ECO:0000313" key="12">
    <source>
        <dbReference type="EMBL" id="MDC7228476.1"/>
    </source>
</evidence>
<dbReference type="CDD" id="cd06579">
    <property type="entry name" value="TM_PBP1_transp_AraH_like"/>
    <property type="match status" value="1"/>
</dbReference>
<evidence type="ECO:0000256" key="10">
    <source>
        <dbReference type="ARBA" id="ARBA00035686"/>
    </source>
</evidence>
<comment type="function">
    <text evidence="9">Part of the binding-protein-dependent transport system for D-xylose. Probably responsible for the translocation of the substrate across the membrane.</text>
</comment>
<keyword evidence="7 11" id="KW-1133">Transmembrane helix</keyword>